<keyword evidence="3" id="KW-0444">Lipid biosynthesis</keyword>
<evidence type="ECO:0000256" key="5">
    <source>
        <dbReference type="ARBA" id="ARBA00022741"/>
    </source>
</evidence>
<dbReference type="RefSeq" id="WP_151533624.1">
    <property type="nucleotide sequence ID" value="NZ_WBOS01000001.1"/>
</dbReference>
<dbReference type="AlphaFoldDB" id="A0A6L3VB38"/>
<keyword evidence="9" id="KW-0594">Phospholipid biosynthesis</keyword>
<dbReference type="OrthoDB" id="9786026at2"/>
<keyword evidence="5" id="KW-0547">Nucleotide-binding</keyword>
<protein>
    <submittedName>
        <fullName evidence="12">Diacylglycerol kinase family lipid kinase</fullName>
    </submittedName>
</protein>
<dbReference type="SUPFAM" id="SSF111331">
    <property type="entry name" value="NAD kinase/diacylglycerol kinase-like"/>
    <property type="match status" value="1"/>
</dbReference>
<proteinExistence type="inferred from homology"/>
<evidence type="ECO:0000313" key="13">
    <source>
        <dbReference type="Proteomes" id="UP000481030"/>
    </source>
</evidence>
<evidence type="ECO:0000256" key="3">
    <source>
        <dbReference type="ARBA" id="ARBA00022516"/>
    </source>
</evidence>
<name>A0A6L3VB38_9BACI</name>
<dbReference type="InterPro" id="IPR016064">
    <property type="entry name" value="NAD/diacylglycerol_kinase_sf"/>
</dbReference>
<evidence type="ECO:0000256" key="1">
    <source>
        <dbReference type="ARBA" id="ARBA00001946"/>
    </source>
</evidence>
<dbReference type="Gene3D" id="3.40.50.10330">
    <property type="entry name" value="Probable inorganic polyphosphate/atp-NAD kinase, domain 1"/>
    <property type="match status" value="1"/>
</dbReference>
<dbReference type="Pfam" id="PF00781">
    <property type="entry name" value="DAGK_cat"/>
    <property type="match status" value="1"/>
</dbReference>
<evidence type="ECO:0000256" key="7">
    <source>
        <dbReference type="ARBA" id="ARBA00022840"/>
    </source>
</evidence>
<dbReference type="Pfam" id="PF19279">
    <property type="entry name" value="YegS_C"/>
    <property type="match status" value="1"/>
</dbReference>
<dbReference type="NCBIfam" id="TIGR00147">
    <property type="entry name" value="YegS/Rv2252/BmrU family lipid kinase"/>
    <property type="match status" value="1"/>
</dbReference>
<comment type="cofactor">
    <cofactor evidence="1">
        <name>Mg(2+)</name>
        <dbReference type="ChEBI" id="CHEBI:18420"/>
    </cofactor>
</comment>
<keyword evidence="13" id="KW-1185">Reference proteome</keyword>
<dbReference type="InterPro" id="IPR017438">
    <property type="entry name" value="ATP-NAD_kinase_N"/>
</dbReference>
<dbReference type="PANTHER" id="PTHR12358">
    <property type="entry name" value="SPHINGOSINE KINASE"/>
    <property type="match status" value="1"/>
</dbReference>
<keyword evidence="10" id="KW-1208">Phospholipid metabolism</keyword>
<comment type="similarity">
    <text evidence="2">Belongs to the diacylglycerol/lipid kinase family.</text>
</comment>
<keyword evidence="4" id="KW-0808">Transferase</keyword>
<feature type="domain" description="DAGKc" evidence="11">
    <location>
        <begin position="1"/>
        <end position="136"/>
    </location>
</feature>
<reference evidence="12 13" key="1">
    <citation type="journal article" date="2016" name="Antonie Van Leeuwenhoek">
        <title>Bacillus depressus sp. nov., isolated from soil of a sunflower field.</title>
        <authorList>
            <person name="Wei X."/>
            <person name="Xin D."/>
            <person name="Xin Y."/>
            <person name="Zhang H."/>
            <person name="Wang T."/>
            <person name="Zhang J."/>
        </authorList>
    </citation>
    <scope>NUCLEOTIDE SEQUENCE [LARGE SCALE GENOMIC DNA]</scope>
    <source>
        <strain evidence="12 13">BZ1</strain>
    </source>
</reference>
<evidence type="ECO:0000256" key="8">
    <source>
        <dbReference type="ARBA" id="ARBA00023098"/>
    </source>
</evidence>
<evidence type="ECO:0000256" key="10">
    <source>
        <dbReference type="ARBA" id="ARBA00023264"/>
    </source>
</evidence>
<accession>A0A6L3VB38</accession>
<evidence type="ECO:0000256" key="9">
    <source>
        <dbReference type="ARBA" id="ARBA00023209"/>
    </source>
</evidence>
<dbReference type="InterPro" id="IPR005218">
    <property type="entry name" value="Diacylglycerol/lipid_kinase"/>
</dbReference>
<dbReference type="GO" id="GO:0016301">
    <property type="term" value="F:kinase activity"/>
    <property type="evidence" value="ECO:0007669"/>
    <property type="project" value="UniProtKB-KW"/>
</dbReference>
<dbReference type="InterPro" id="IPR045540">
    <property type="entry name" value="YegS/DAGK_C"/>
</dbReference>
<evidence type="ECO:0000259" key="11">
    <source>
        <dbReference type="PROSITE" id="PS50146"/>
    </source>
</evidence>
<sequence length="324" mass="36407">MNSIYFIINPQAKNGYCQKVWRKLESILLEQQVSYLAFFTEYKGHAKEIVQTIGSKTEGKKVVIVAVGGDGTMHEVMNGAVSFPHIHIAFIPGGSGNDFSRGFHIPRKPTKALMELLHSDEDHTTLVDIGKITNEEKKELYFINNIGAGFDALIAKEVNKSKMKRIFNRLSLGKFVYVYFLLKNLFFYKPTNITLKVDGVDRTYRSAWFVAVSNQPFYGGGMKISPHASPVDGILNITIVHQLSKIKLLFVFITVFWGGHTRFKEVASFTGRSVHISSNRPLCVHADGEDIGTTPVTITAYQKHLPVLLNNIMNEEEGKTNESY</sequence>
<gene>
    <name evidence="12" type="ORF">F7731_04855</name>
</gene>
<dbReference type="Proteomes" id="UP000481030">
    <property type="component" value="Unassembled WGS sequence"/>
</dbReference>
<dbReference type="InterPro" id="IPR001206">
    <property type="entry name" value="Diacylglycerol_kinase_cat_dom"/>
</dbReference>
<evidence type="ECO:0000256" key="4">
    <source>
        <dbReference type="ARBA" id="ARBA00022679"/>
    </source>
</evidence>
<dbReference type="GO" id="GO:0008654">
    <property type="term" value="P:phospholipid biosynthetic process"/>
    <property type="evidence" value="ECO:0007669"/>
    <property type="project" value="UniProtKB-KW"/>
</dbReference>
<keyword evidence="7" id="KW-0067">ATP-binding</keyword>
<evidence type="ECO:0000256" key="6">
    <source>
        <dbReference type="ARBA" id="ARBA00022777"/>
    </source>
</evidence>
<dbReference type="PANTHER" id="PTHR12358:SF54">
    <property type="entry name" value="SPHINGOSINE KINASE RELATED PROTEIN"/>
    <property type="match status" value="1"/>
</dbReference>
<comment type="caution">
    <text evidence="12">The sequence shown here is derived from an EMBL/GenBank/DDBJ whole genome shotgun (WGS) entry which is preliminary data.</text>
</comment>
<evidence type="ECO:0000313" key="12">
    <source>
        <dbReference type="EMBL" id="KAB2338881.1"/>
    </source>
</evidence>
<dbReference type="EMBL" id="WBOS01000001">
    <property type="protein sequence ID" value="KAB2338881.1"/>
    <property type="molecule type" value="Genomic_DNA"/>
</dbReference>
<dbReference type="PROSITE" id="PS50146">
    <property type="entry name" value="DAGK"/>
    <property type="match status" value="1"/>
</dbReference>
<evidence type="ECO:0000256" key="2">
    <source>
        <dbReference type="ARBA" id="ARBA00005983"/>
    </source>
</evidence>
<keyword evidence="6 12" id="KW-0418">Kinase</keyword>
<dbReference type="GO" id="GO:0005524">
    <property type="term" value="F:ATP binding"/>
    <property type="evidence" value="ECO:0007669"/>
    <property type="project" value="UniProtKB-KW"/>
</dbReference>
<organism evidence="12 13">
    <name type="scientific">Cytobacillus depressus</name>
    <dbReference type="NCBI Taxonomy" id="1602942"/>
    <lineage>
        <taxon>Bacteria</taxon>
        <taxon>Bacillati</taxon>
        <taxon>Bacillota</taxon>
        <taxon>Bacilli</taxon>
        <taxon>Bacillales</taxon>
        <taxon>Bacillaceae</taxon>
        <taxon>Cytobacillus</taxon>
    </lineage>
</organism>
<dbReference type="InterPro" id="IPR050187">
    <property type="entry name" value="Lipid_Phosphate_FormReg"/>
</dbReference>
<dbReference type="Gene3D" id="2.60.200.40">
    <property type="match status" value="1"/>
</dbReference>
<keyword evidence="8" id="KW-0443">Lipid metabolism</keyword>
<dbReference type="SMART" id="SM00046">
    <property type="entry name" value="DAGKc"/>
    <property type="match status" value="1"/>
</dbReference>